<dbReference type="Proteomes" id="UP001497623">
    <property type="component" value="Unassembled WGS sequence"/>
</dbReference>
<gene>
    <name evidence="3" type="ORF">MNOR_LOCUS2644</name>
</gene>
<dbReference type="GO" id="GO:0042393">
    <property type="term" value="F:histone binding"/>
    <property type="evidence" value="ECO:0007669"/>
    <property type="project" value="TreeGrafter"/>
</dbReference>
<organism evidence="3 4">
    <name type="scientific">Meganyctiphanes norvegica</name>
    <name type="common">Northern krill</name>
    <name type="synonym">Thysanopoda norvegica</name>
    <dbReference type="NCBI Taxonomy" id="48144"/>
    <lineage>
        <taxon>Eukaryota</taxon>
        <taxon>Metazoa</taxon>
        <taxon>Ecdysozoa</taxon>
        <taxon>Arthropoda</taxon>
        <taxon>Crustacea</taxon>
        <taxon>Multicrustacea</taxon>
        <taxon>Malacostraca</taxon>
        <taxon>Eumalacostraca</taxon>
        <taxon>Eucarida</taxon>
        <taxon>Euphausiacea</taxon>
        <taxon>Euphausiidae</taxon>
        <taxon>Meganyctiphanes</taxon>
    </lineage>
</organism>
<name>A0AAV2PRW5_MEGNR</name>
<dbReference type="GO" id="GO:0035102">
    <property type="term" value="C:PRC1 complex"/>
    <property type="evidence" value="ECO:0007669"/>
    <property type="project" value="TreeGrafter"/>
</dbReference>
<feature type="compositionally biased region" description="Basic and acidic residues" evidence="1">
    <location>
        <begin position="376"/>
        <end position="385"/>
    </location>
</feature>
<keyword evidence="4" id="KW-1185">Reference proteome</keyword>
<protein>
    <recommendedName>
        <fullName evidence="2">SAM domain-containing protein</fullName>
    </recommendedName>
</protein>
<proteinExistence type="predicted"/>
<feature type="compositionally biased region" description="Pro residues" evidence="1">
    <location>
        <begin position="145"/>
        <end position="159"/>
    </location>
</feature>
<dbReference type="EMBL" id="CAXKWB010000829">
    <property type="protein sequence ID" value="CAL4062345.1"/>
    <property type="molecule type" value="Genomic_DNA"/>
</dbReference>
<feature type="compositionally biased region" description="Low complexity" evidence="1">
    <location>
        <begin position="106"/>
        <end position="128"/>
    </location>
</feature>
<dbReference type="InterPro" id="IPR013761">
    <property type="entry name" value="SAM/pointed_sf"/>
</dbReference>
<feature type="domain" description="SAM" evidence="2">
    <location>
        <begin position="432"/>
        <end position="481"/>
    </location>
</feature>
<reference evidence="3 4" key="1">
    <citation type="submission" date="2024-05" db="EMBL/GenBank/DDBJ databases">
        <authorList>
            <person name="Wallberg A."/>
        </authorList>
    </citation>
    <scope>NUCLEOTIDE SEQUENCE [LARGE SCALE GENOMIC DNA]</scope>
</reference>
<comment type="caution">
    <text evidence="3">The sequence shown here is derived from an EMBL/GenBank/DDBJ whole genome shotgun (WGS) entry which is preliminary data.</text>
</comment>
<evidence type="ECO:0000256" key="1">
    <source>
        <dbReference type="SAM" id="MobiDB-lite"/>
    </source>
</evidence>
<feature type="region of interest" description="Disordered" evidence="1">
    <location>
        <begin position="58"/>
        <end position="189"/>
    </location>
</feature>
<evidence type="ECO:0000259" key="2">
    <source>
        <dbReference type="PROSITE" id="PS50105"/>
    </source>
</evidence>
<dbReference type="PANTHER" id="PTHR12247:SF138">
    <property type="entry name" value="POLYHOMEOTIC DISTAL, ISOFORM A-RELATED"/>
    <property type="match status" value="1"/>
</dbReference>
<dbReference type="AlphaFoldDB" id="A0AAV2PRW5"/>
<dbReference type="SMART" id="SM00454">
    <property type="entry name" value="SAM"/>
    <property type="match status" value="1"/>
</dbReference>
<dbReference type="GO" id="GO:0045892">
    <property type="term" value="P:negative regulation of DNA-templated transcription"/>
    <property type="evidence" value="ECO:0007669"/>
    <property type="project" value="TreeGrafter"/>
</dbReference>
<dbReference type="SUPFAM" id="SSF47769">
    <property type="entry name" value="SAM/Pointed domain"/>
    <property type="match status" value="1"/>
</dbReference>
<dbReference type="PANTHER" id="PTHR12247">
    <property type="entry name" value="POLYCOMB GROUP PROTEIN"/>
    <property type="match status" value="1"/>
</dbReference>
<dbReference type="Gene3D" id="1.10.150.50">
    <property type="entry name" value="Transcription Factor, Ets-1"/>
    <property type="match status" value="1"/>
</dbReference>
<accession>A0AAV2PRW5</accession>
<feature type="region of interest" description="Disordered" evidence="1">
    <location>
        <begin position="334"/>
        <end position="417"/>
    </location>
</feature>
<sequence length="518" mass="56179">MVEMTNLDTAGVTPVVWPKWCYAAAKMTNHIKHSSETDTDAQDLVLNNNNITDKELMAPHSAYELKKQKRMRRELSNGVSREEYTKDSPESQNDVKSERLSPDPGSDSQNVTTTVVNSCTTPSPSTSPKSDKSQSSHRTRTPSFPGTPPYPPFTPPGGLPPGFERFSPADALGGMGPHPGGPPPGALKQMESLMNRNCSDLMRSLAAKYNNTNPNDYFSNPHNGYLRPPSLGAFKPSGPPPFLGLPPSITITPHPPVAGNERKSEASQVPSTIGSAMHPGAPATMFTGIPGPLPGFSAFPLPDVSSTQALMNLMRNASASQQAQLDNYLRSATKRPVDTPTSPLDLSASVPNKRIRTDHSGGKPFEVKNFVSIPQEEGKEKRSEQFKLAQANRSPTPSKSRQSPTLASGHSRTSPIPCSDKNCNSLESVFHWTVNDVVSFVASIELCSEYSEAFRENRIDGSSLPLLTEEHLTSSIKMKLGPALKLQSVLARKLGACNVCLHCDHCHTQPQERRQAII</sequence>
<dbReference type="PROSITE" id="PS50105">
    <property type="entry name" value="SAM_DOMAIN"/>
    <property type="match status" value="1"/>
</dbReference>
<evidence type="ECO:0000313" key="4">
    <source>
        <dbReference type="Proteomes" id="UP001497623"/>
    </source>
</evidence>
<feature type="compositionally biased region" description="Basic and acidic residues" evidence="1">
    <location>
        <begin position="80"/>
        <end position="101"/>
    </location>
</feature>
<dbReference type="Pfam" id="PF00536">
    <property type="entry name" value="SAM_1"/>
    <property type="match status" value="1"/>
</dbReference>
<dbReference type="InterPro" id="IPR050548">
    <property type="entry name" value="PcG_chromatin_remod_factors"/>
</dbReference>
<evidence type="ECO:0000313" key="3">
    <source>
        <dbReference type="EMBL" id="CAL4062345.1"/>
    </source>
</evidence>
<feature type="compositionally biased region" description="Polar residues" evidence="1">
    <location>
        <begin position="391"/>
        <end position="417"/>
    </location>
</feature>
<dbReference type="GO" id="GO:0003682">
    <property type="term" value="F:chromatin binding"/>
    <property type="evidence" value="ECO:0007669"/>
    <property type="project" value="TreeGrafter"/>
</dbReference>
<dbReference type="InterPro" id="IPR001660">
    <property type="entry name" value="SAM"/>
</dbReference>